<evidence type="ECO:0000256" key="8">
    <source>
        <dbReference type="SAM" id="MobiDB-lite"/>
    </source>
</evidence>
<gene>
    <name evidence="12" type="ORF">SADUNF_Sadunf06G0145300</name>
</gene>
<dbReference type="PANTHER" id="PTHR31140:SF58">
    <property type="entry name" value="DNA-BINDING PROTEIN RAV1"/>
    <property type="match status" value="1"/>
</dbReference>
<dbReference type="InterPro" id="IPR015300">
    <property type="entry name" value="DNA-bd_pseudobarrel_sf"/>
</dbReference>
<keyword evidence="6" id="KW-0804">Transcription</keyword>
<dbReference type="InterPro" id="IPR036955">
    <property type="entry name" value="AP2/ERF_dom_sf"/>
</dbReference>
<comment type="similarity">
    <text evidence="2">Belongs to the AP2/ERF transcription factor family. RAV subfamily.</text>
</comment>
<dbReference type="GO" id="GO:0003677">
    <property type="term" value="F:DNA binding"/>
    <property type="evidence" value="ECO:0007669"/>
    <property type="project" value="UniProtKB-KW"/>
</dbReference>
<feature type="domain" description="TF-B3" evidence="10">
    <location>
        <begin position="295"/>
        <end position="410"/>
    </location>
</feature>
<dbReference type="SUPFAM" id="SSF101936">
    <property type="entry name" value="DNA-binding pseudobarrel domain"/>
    <property type="match status" value="1"/>
</dbReference>
<organism evidence="12 13">
    <name type="scientific">Salix dunnii</name>
    <dbReference type="NCBI Taxonomy" id="1413687"/>
    <lineage>
        <taxon>Eukaryota</taxon>
        <taxon>Viridiplantae</taxon>
        <taxon>Streptophyta</taxon>
        <taxon>Embryophyta</taxon>
        <taxon>Tracheophyta</taxon>
        <taxon>Spermatophyta</taxon>
        <taxon>Magnoliopsida</taxon>
        <taxon>eudicotyledons</taxon>
        <taxon>Gunneridae</taxon>
        <taxon>Pentapetalae</taxon>
        <taxon>rosids</taxon>
        <taxon>fabids</taxon>
        <taxon>Malpighiales</taxon>
        <taxon>Salicaceae</taxon>
        <taxon>Saliceae</taxon>
        <taxon>Salix</taxon>
    </lineage>
</organism>
<feature type="domain" description="AP2/ERF" evidence="11">
    <location>
        <begin position="173"/>
        <end position="228"/>
    </location>
</feature>
<evidence type="ECO:0000259" key="11">
    <source>
        <dbReference type="PROSITE" id="PS51032"/>
    </source>
</evidence>
<evidence type="ECO:0000313" key="12">
    <source>
        <dbReference type="EMBL" id="KAF9680667.1"/>
    </source>
</evidence>
<dbReference type="Pfam" id="PF02362">
    <property type="entry name" value="B3"/>
    <property type="match status" value="1"/>
</dbReference>
<reference evidence="12 13" key="1">
    <citation type="submission" date="2020-10" db="EMBL/GenBank/DDBJ databases">
        <title>Plant Genome Project.</title>
        <authorList>
            <person name="Zhang R.-G."/>
        </authorList>
    </citation>
    <scope>NUCLEOTIDE SEQUENCE [LARGE SCALE GENOMIC DNA]</scope>
    <source>
        <strain evidence="12">FAFU-HL-1</strain>
        <tissue evidence="12">Leaf</tissue>
    </source>
</reference>
<dbReference type="CDD" id="cd00018">
    <property type="entry name" value="AP2"/>
    <property type="match status" value="1"/>
</dbReference>
<dbReference type="SUPFAM" id="SSF54171">
    <property type="entry name" value="DNA-binding domain"/>
    <property type="match status" value="1"/>
</dbReference>
<dbReference type="InterPro" id="IPR001471">
    <property type="entry name" value="AP2/ERF_dom"/>
</dbReference>
<feature type="region of interest" description="Disordered" evidence="8">
    <location>
        <begin position="148"/>
        <end position="168"/>
    </location>
</feature>
<dbReference type="OrthoDB" id="2020802at2759"/>
<keyword evidence="9" id="KW-0472">Membrane</keyword>
<dbReference type="SMART" id="SM01019">
    <property type="entry name" value="B3"/>
    <property type="match status" value="1"/>
</dbReference>
<dbReference type="InterPro" id="IPR044800">
    <property type="entry name" value="LEC2-like"/>
</dbReference>
<dbReference type="Proteomes" id="UP000657918">
    <property type="component" value="Unassembled WGS sequence"/>
</dbReference>
<keyword evidence="9" id="KW-0812">Transmembrane</keyword>
<keyword evidence="9" id="KW-1133">Transmembrane helix</keyword>
<keyword evidence="7" id="KW-0539">Nucleus</keyword>
<comment type="subcellular location">
    <subcellularLocation>
        <location evidence="1">Nucleus</location>
    </subcellularLocation>
</comment>
<dbReference type="CDD" id="cd10017">
    <property type="entry name" value="B3_DNA"/>
    <property type="match status" value="1"/>
</dbReference>
<dbReference type="GO" id="GO:0005634">
    <property type="term" value="C:nucleus"/>
    <property type="evidence" value="ECO:0007669"/>
    <property type="project" value="UniProtKB-SubCell"/>
</dbReference>
<dbReference type="AlphaFoldDB" id="A0A835K4U6"/>
<dbReference type="PANTHER" id="PTHR31140">
    <property type="entry name" value="B3 DOMAIN-CONTAINING TRANSCRIPTION FACTOR ABI3"/>
    <property type="match status" value="1"/>
</dbReference>
<evidence type="ECO:0000256" key="2">
    <source>
        <dbReference type="ARBA" id="ARBA00009089"/>
    </source>
</evidence>
<evidence type="ECO:0000256" key="9">
    <source>
        <dbReference type="SAM" id="Phobius"/>
    </source>
</evidence>
<name>A0A835K4U6_9ROSI</name>
<comment type="caution">
    <text evidence="12">The sequence shown here is derived from an EMBL/GenBank/DDBJ whole genome shotgun (WGS) entry which is preliminary data.</text>
</comment>
<keyword evidence="3" id="KW-0936">Ethylene signaling pathway</keyword>
<dbReference type="Gene3D" id="2.40.330.10">
    <property type="entry name" value="DNA-binding pseudobarrel domain"/>
    <property type="match status" value="1"/>
</dbReference>
<dbReference type="InterPro" id="IPR003340">
    <property type="entry name" value="B3_DNA-bd"/>
</dbReference>
<proteinExistence type="inferred from homology"/>
<dbReference type="FunFam" id="3.30.730.10:FF:000008">
    <property type="entry name" value="AP2 domain-containing protein RAP2.8"/>
    <property type="match status" value="1"/>
</dbReference>
<evidence type="ECO:0000256" key="7">
    <source>
        <dbReference type="ARBA" id="ARBA00023242"/>
    </source>
</evidence>
<evidence type="ECO:0000256" key="4">
    <source>
        <dbReference type="ARBA" id="ARBA00023015"/>
    </source>
</evidence>
<dbReference type="EMBL" id="JADGMS010000006">
    <property type="protein sequence ID" value="KAF9680667.1"/>
    <property type="molecule type" value="Genomic_DNA"/>
</dbReference>
<keyword evidence="5" id="KW-0238">DNA-binding</keyword>
<dbReference type="SMART" id="SM00380">
    <property type="entry name" value="AP2"/>
    <property type="match status" value="1"/>
</dbReference>
<evidence type="ECO:0000256" key="5">
    <source>
        <dbReference type="ARBA" id="ARBA00023125"/>
    </source>
</evidence>
<evidence type="ECO:0000259" key="10">
    <source>
        <dbReference type="PROSITE" id="PS50863"/>
    </source>
</evidence>
<feature type="transmembrane region" description="Helical" evidence="9">
    <location>
        <begin position="42"/>
        <end position="64"/>
    </location>
</feature>
<keyword evidence="4" id="KW-0805">Transcription regulation</keyword>
<dbReference type="Gene3D" id="3.30.730.10">
    <property type="entry name" value="AP2/ERF domain"/>
    <property type="match status" value="1"/>
</dbReference>
<evidence type="ECO:0000256" key="6">
    <source>
        <dbReference type="ARBA" id="ARBA00023163"/>
    </source>
</evidence>
<accession>A0A835K4U6</accession>
<dbReference type="GO" id="GO:0009873">
    <property type="term" value="P:ethylene-activated signaling pathway"/>
    <property type="evidence" value="ECO:0007669"/>
    <property type="project" value="UniProtKB-KW"/>
</dbReference>
<feature type="transmembrane region" description="Helical" evidence="9">
    <location>
        <begin position="12"/>
        <end position="30"/>
    </location>
</feature>
<evidence type="ECO:0000313" key="13">
    <source>
        <dbReference type="Proteomes" id="UP000657918"/>
    </source>
</evidence>
<dbReference type="InterPro" id="IPR016177">
    <property type="entry name" value="DNA-bd_dom_sf"/>
</dbReference>
<evidence type="ECO:0000256" key="1">
    <source>
        <dbReference type="ARBA" id="ARBA00004123"/>
    </source>
</evidence>
<sequence length="478" mass="53636">MSSNIIFHQLLIHQNSPAFLPSLILLFLLVTMQGEGRSKGHLWLLLSSNLVLTLLILGIVDLGISFEGISMFSGWQRTASVSSSQWVIGSFPFNSLCLKLRSGHCYRMFMPLSSPFVLREEFSIRISMEEETVSLVLNAETSAIEEFSDSNSSTHPFPPSKRARSGGNVSASKFKGVVPQPNGHWGCQIYANHLRIWLGTFKSEKEAAMAYDSAAIKLRSGDSRRNFPPTDLTVEEPKFQSYYSTEVVLSMIKDGTYQSKFADFIRTCSQSVETELGLKLMMPQSGGGLKCKQLFQKELTPSDVGKLNRLVIPKKYAIKYFPHVSESAREDEAADKIDDVMLAFYDKSMKLWKFRYCYWKSSQSYVFTRGWNRFVKEKKLKANDTIAFCLCEAGEIVDSTAQTFQMIDVGSCENSSNAAESSSQSIASEVELQLLLGPVIARDSTVKKNVEEDRMVRDDELAHDAVKTGFKLFGIQIM</sequence>
<protein>
    <submittedName>
        <fullName evidence="12">Uncharacterized protein</fullName>
    </submittedName>
</protein>
<dbReference type="PROSITE" id="PS51032">
    <property type="entry name" value="AP2_ERF"/>
    <property type="match status" value="1"/>
</dbReference>
<evidence type="ECO:0000256" key="3">
    <source>
        <dbReference type="ARBA" id="ARBA00022745"/>
    </source>
</evidence>
<keyword evidence="13" id="KW-1185">Reference proteome</keyword>
<dbReference type="GO" id="GO:0003700">
    <property type="term" value="F:DNA-binding transcription factor activity"/>
    <property type="evidence" value="ECO:0007669"/>
    <property type="project" value="InterPro"/>
</dbReference>
<dbReference type="PROSITE" id="PS50863">
    <property type="entry name" value="B3"/>
    <property type="match status" value="1"/>
</dbReference>